<dbReference type="InterPro" id="IPR009057">
    <property type="entry name" value="Homeodomain-like_sf"/>
</dbReference>
<dbReference type="GO" id="GO:0003700">
    <property type="term" value="F:DNA-binding transcription factor activity"/>
    <property type="evidence" value="ECO:0007669"/>
    <property type="project" value="TreeGrafter"/>
</dbReference>
<evidence type="ECO:0000313" key="8">
    <source>
        <dbReference type="Proteomes" id="UP000268652"/>
    </source>
</evidence>
<protein>
    <submittedName>
        <fullName evidence="6">TetR/AcrR family transcriptional regulator</fullName>
    </submittedName>
</protein>
<keyword evidence="3" id="KW-0804">Transcription</keyword>
<evidence type="ECO:0000256" key="2">
    <source>
        <dbReference type="ARBA" id="ARBA00023125"/>
    </source>
</evidence>
<accession>A0A3A9VUL4</accession>
<evidence type="ECO:0000259" key="5">
    <source>
        <dbReference type="PROSITE" id="PS50977"/>
    </source>
</evidence>
<dbReference type="PROSITE" id="PS50977">
    <property type="entry name" value="HTH_TETR_2"/>
    <property type="match status" value="1"/>
</dbReference>
<dbReference type="InterPro" id="IPR036271">
    <property type="entry name" value="Tet_transcr_reg_TetR-rel_C_sf"/>
</dbReference>
<dbReference type="GO" id="GO:0000976">
    <property type="term" value="F:transcription cis-regulatory region binding"/>
    <property type="evidence" value="ECO:0007669"/>
    <property type="project" value="TreeGrafter"/>
</dbReference>
<reference evidence="8 9" key="1">
    <citation type="submission" date="2018-09" db="EMBL/GenBank/DDBJ databases">
        <title>Streptomyces sp. nov. DS1-2, an endophytic actinomycete isolated from roots of Dendrobium scabrilingue.</title>
        <authorList>
            <person name="Kuncharoen N."/>
            <person name="Kudo T."/>
            <person name="Ohkuma M."/>
            <person name="Yuki M."/>
            <person name="Tanasupawat S."/>
        </authorList>
    </citation>
    <scope>NUCLEOTIDE SEQUENCE [LARGE SCALE GENOMIC DNA]</scope>
    <source>
        <strain evidence="6 9">AZ1-7</strain>
        <strain evidence="7 8">DS1-2</strain>
    </source>
</reference>
<gene>
    <name evidence="7" type="ORF">D7318_30235</name>
    <name evidence="6" type="ORF">D7319_30370</name>
</gene>
<keyword evidence="8" id="KW-1185">Reference proteome</keyword>
<dbReference type="InterPro" id="IPR050109">
    <property type="entry name" value="HTH-type_TetR-like_transc_reg"/>
</dbReference>
<dbReference type="FunFam" id="1.10.10.60:FF:000141">
    <property type="entry name" value="TetR family transcriptional regulator"/>
    <property type="match status" value="1"/>
</dbReference>
<dbReference type="SUPFAM" id="SSF46689">
    <property type="entry name" value="Homeodomain-like"/>
    <property type="match status" value="1"/>
</dbReference>
<dbReference type="OrthoDB" id="3767959at2"/>
<dbReference type="AlphaFoldDB" id="A0A3A9VUL4"/>
<comment type="caution">
    <text evidence="6">The sequence shown here is derived from an EMBL/GenBank/DDBJ whole genome shotgun (WGS) entry which is preliminary data.</text>
</comment>
<dbReference type="PRINTS" id="PR00455">
    <property type="entry name" value="HTHTETR"/>
</dbReference>
<dbReference type="GO" id="GO:0045892">
    <property type="term" value="P:negative regulation of DNA-templated transcription"/>
    <property type="evidence" value="ECO:0007669"/>
    <property type="project" value="UniProtKB-ARBA"/>
</dbReference>
<name>A0A3A9VUL4_9ACTN</name>
<dbReference type="InterPro" id="IPR001647">
    <property type="entry name" value="HTH_TetR"/>
</dbReference>
<sequence length="215" mass="23648">MKDKPKRRVPRSVREREIVDAAVHVFSQRGYRAAVVDEIAELAGISKPMVYLYFTSKEGLFVACVRREARRLAETFREAAQRAGGSPELRLWAGLSAFFAFVAERRDSWVVLHRQAPEQSEAIAAELAEARRTVMAEVTALVASGISDSDGGDHLGEFEAEFVAHALVGAADAVTDWMERHPDSPPDGASLRLMNMVWIGMRDVLAGGTWAPQAP</sequence>
<keyword evidence="2 4" id="KW-0238">DNA-binding</keyword>
<evidence type="ECO:0000256" key="4">
    <source>
        <dbReference type="PROSITE-ProRule" id="PRU00335"/>
    </source>
</evidence>
<evidence type="ECO:0000313" key="6">
    <source>
        <dbReference type="EMBL" id="RKN03863.1"/>
    </source>
</evidence>
<organism evidence="6 9">
    <name type="scientific">Streptomyces radicis</name>
    <dbReference type="NCBI Taxonomy" id="1750517"/>
    <lineage>
        <taxon>Bacteria</taxon>
        <taxon>Bacillati</taxon>
        <taxon>Actinomycetota</taxon>
        <taxon>Actinomycetes</taxon>
        <taxon>Kitasatosporales</taxon>
        <taxon>Streptomycetaceae</taxon>
        <taxon>Streptomyces</taxon>
    </lineage>
</organism>
<dbReference type="Gene3D" id="1.10.357.10">
    <property type="entry name" value="Tetracycline Repressor, domain 2"/>
    <property type="match status" value="1"/>
</dbReference>
<proteinExistence type="predicted"/>
<dbReference type="InterPro" id="IPR054129">
    <property type="entry name" value="DesT_TetR_C"/>
</dbReference>
<dbReference type="Proteomes" id="UP000275024">
    <property type="component" value="Unassembled WGS sequence"/>
</dbReference>
<feature type="domain" description="HTH tetR-type" evidence="5">
    <location>
        <begin position="12"/>
        <end position="72"/>
    </location>
</feature>
<dbReference type="EMBL" id="RBDY01000042">
    <property type="protein sequence ID" value="RKN13943.1"/>
    <property type="molecule type" value="Genomic_DNA"/>
</dbReference>
<dbReference type="EMBL" id="RBDX01000043">
    <property type="protein sequence ID" value="RKN03863.1"/>
    <property type="molecule type" value="Genomic_DNA"/>
</dbReference>
<dbReference type="PANTHER" id="PTHR30055">
    <property type="entry name" value="HTH-TYPE TRANSCRIPTIONAL REGULATOR RUTR"/>
    <property type="match status" value="1"/>
</dbReference>
<evidence type="ECO:0000313" key="9">
    <source>
        <dbReference type="Proteomes" id="UP000275024"/>
    </source>
</evidence>
<dbReference type="SUPFAM" id="SSF48498">
    <property type="entry name" value="Tetracyclin repressor-like, C-terminal domain"/>
    <property type="match status" value="1"/>
</dbReference>
<dbReference type="Pfam" id="PF00440">
    <property type="entry name" value="TetR_N"/>
    <property type="match status" value="1"/>
</dbReference>
<dbReference type="Pfam" id="PF21943">
    <property type="entry name" value="TetR_C_46"/>
    <property type="match status" value="1"/>
</dbReference>
<dbReference type="Proteomes" id="UP000268652">
    <property type="component" value="Unassembled WGS sequence"/>
</dbReference>
<evidence type="ECO:0000256" key="1">
    <source>
        <dbReference type="ARBA" id="ARBA00023015"/>
    </source>
</evidence>
<dbReference type="PANTHER" id="PTHR30055:SF158">
    <property type="entry name" value="POSSIBLE TRANSCRIPTIONAL REGULATORY PROTEIN (PROBABLY TETR-FAMILY)"/>
    <property type="match status" value="1"/>
</dbReference>
<evidence type="ECO:0000313" key="7">
    <source>
        <dbReference type="EMBL" id="RKN13943.1"/>
    </source>
</evidence>
<evidence type="ECO:0000256" key="3">
    <source>
        <dbReference type="ARBA" id="ARBA00023163"/>
    </source>
</evidence>
<keyword evidence="1" id="KW-0805">Transcription regulation</keyword>
<dbReference type="RefSeq" id="WP_120700455.1">
    <property type="nucleotide sequence ID" value="NZ_RBDX01000043.1"/>
</dbReference>
<feature type="DNA-binding region" description="H-T-H motif" evidence="4">
    <location>
        <begin position="35"/>
        <end position="54"/>
    </location>
</feature>